<proteinExistence type="predicted"/>
<dbReference type="GO" id="GO:0016831">
    <property type="term" value="F:carboxy-lyase activity"/>
    <property type="evidence" value="ECO:0007669"/>
    <property type="project" value="InterPro"/>
</dbReference>
<dbReference type="Gene3D" id="3.20.20.140">
    <property type="entry name" value="Metal-dependent hydrolases"/>
    <property type="match status" value="1"/>
</dbReference>
<dbReference type="PANTHER" id="PTHR21240">
    <property type="entry name" value="2-AMINO-3-CARBOXYLMUCONATE-6-SEMIALDEHYDE DECARBOXYLASE"/>
    <property type="match status" value="1"/>
</dbReference>
<gene>
    <name evidence="4" type="ORF">IAD41_01710</name>
</gene>
<accession>A0A9D1FUS1</accession>
<evidence type="ECO:0000313" key="4">
    <source>
        <dbReference type="EMBL" id="HIS82308.1"/>
    </source>
</evidence>
<reference evidence="4" key="1">
    <citation type="submission" date="2020-10" db="EMBL/GenBank/DDBJ databases">
        <authorList>
            <person name="Gilroy R."/>
        </authorList>
    </citation>
    <scope>NUCLEOTIDE SEQUENCE</scope>
    <source>
        <strain evidence="4">CHK152-2994</strain>
    </source>
</reference>
<comment type="caution">
    <text evidence="4">The sequence shown here is derived from an EMBL/GenBank/DDBJ whole genome shotgun (WGS) entry which is preliminary data.</text>
</comment>
<protein>
    <submittedName>
        <fullName evidence="4">Amidohydrolase family protein</fullName>
    </submittedName>
</protein>
<reference evidence="4" key="2">
    <citation type="journal article" date="2021" name="PeerJ">
        <title>Extensive microbial diversity within the chicken gut microbiome revealed by metagenomics and culture.</title>
        <authorList>
            <person name="Gilroy R."/>
            <person name="Ravi A."/>
            <person name="Getino M."/>
            <person name="Pursley I."/>
            <person name="Horton D.L."/>
            <person name="Alikhan N.F."/>
            <person name="Baker D."/>
            <person name="Gharbi K."/>
            <person name="Hall N."/>
            <person name="Watson M."/>
            <person name="Adriaenssens E.M."/>
            <person name="Foster-Nyarko E."/>
            <person name="Jarju S."/>
            <person name="Secka A."/>
            <person name="Antonio M."/>
            <person name="Oren A."/>
            <person name="Chaudhuri R.R."/>
            <person name="La Ragione R."/>
            <person name="Hildebrand F."/>
            <person name="Pallen M.J."/>
        </authorList>
    </citation>
    <scope>NUCLEOTIDE SEQUENCE</scope>
    <source>
        <strain evidence="4">CHK152-2994</strain>
    </source>
</reference>
<dbReference type="InterPro" id="IPR032466">
    <property type="entry name" value="Metal_Hydrolase"/>
</dbReference>
<dbReference type="AlphaFoldDB" id="A0A9D1FUS1"/>
<dbReference type="PANTHER" id="PTHR21240:SF28">
    <property type="entry name" value="ISO-OROTATE DECARBOXYLASE (EUROFUNG)"/>
    <property type="match status" value="1"/>
</dbReference>
<sequence>MRINGVKGAAFCGAIIDSHMHSGHWKRTQGSKELINFDNDFMDKFVKSPLEVSVQGVQQKDSVEKAIISNLDCFLEEVLKGEITGNKEMLDFCEKNPRFFALAACQPSKTNGNATNINRLISENPGKFVGLKFHPRNFKTPADSDVYRAYMYVAKKYNLPCVFHSDVSIDETGNVADNISSPEAIYKAAKVYPEVPVVMAHMGAGNAKSHQNAIEVLLKSIDNNDAKLYVDLSWVDWGANGLSSSEQPSVVTLIKELQKRNATDRILFGTDAPLGCFGEALRENYSPVQAYEKTVGDLKTVIKQNFNDKADELIEKIFYKNADELFFQKQWAQVKEKNIKSISTLKVVSFIGLALAALGVLGLLADKMSPSKEVSFNK</sequence>
<evidence type="ECO:0000256" key="1">
    <source>
        <dbReference type="ARBA" id="ARBA00023239"/>
    </source>
</evidence>
<dbReference type="GO" id="GO:0019748">
    <property type="term" value="P:secondary metabolic process"/>
    <property type="evidence" value="ECO:0007669"/>
    <property type="project" value="TreeGrafter"/>
</dbReference>
<dbReference type="InterPro" id="IPR032465">
    <property type="entry name" value="ACMSD"/>
</dbReference>
<evidence type="ECO:0000256" key="2">
    <source>
        <dbReference type="SAM" id="Phobius"/>
    </source>
</evidence>
<evidence type="ECO:0000313" key="5">
    <source>
        <dbReference type="Proteomes" id="UP000824139"/>
    </source>
</evidence>
<keyword evidence="1" id="KW-0456">Lyase</keyword>
<name>A0A9D1FUS1_9BACT</name>
<evidence type="ECO:0000259" key="3">
    <source>
        <dbReference type="Pfam" id="PF04909"/>
    </source>
</evidence>
<dbReference type="GO" id="GO:0005737">
    <property type="term" value="C:cytoplasm"/>
    <property type="evidence" value="ECO:0007669"/>
    <property type="project" value="TreeGrafter"/>
</dbReference>
<dbReference type="EMBL" id="DVJO01000040">
    <property type="protein sequence ID" value="HIS82308.1"/>
    <property type="molecule type" value="Genomic_DNA"/>
</dbReference>
<dbReference type="SUPFAM" id="SSF51556">
    <property type="entry name" value="Metallo-dependent hydrolases"/>
    <property type="match status" value="1"/>
</dbReference>
<dbReference type="Proteomes" id="UP000824139">
    <property type="component" value="Unassembled WGS sequence"/>
</dbReference>
<keyword evidence="2" id="KW-0812">Transmembrane</keyword>
<feature type="transmembrane region" description="Helical" evidence="2">
    <location>
        <begin position="347"/>
        <end position="365"/>
    </location>
</feature>
<keyword evidence="2" id="KW-1133">Transmembrane helix</keyword>
<feature type="domain" description="Amidohydrolase-related" evidence="3">
    <location>
        <begin position="90"/>
        <end position="327"/>
    </location>
</feature>
<dbReference type="Pfam" id="PF04909">
    <property type="entry name" value="Amidohydro_2"/>
    <property type="match status" value="1"/>
</dbReference>
<dbReference type="InterPro" id="IPR006680">
    <property type="entry name" value="Amidohydro-rel"/>
</dbReference>
<dbReference type="GO" id="GO:0016787">
    <property type="term" value="F:hydrolase activity"/>
    <property type="evidence" value="ECO:0007669"/>
    <property type="project" value="InterPro"/>
</dbReference>
<organism evidence="4 5">
    <name type="scientific">Candidatus Scatenecus faecavium</name>
    <dbReference type="NCBI Taxonomy" id="2840915"/>
    <lineage>
        <taxon>Bacteria</taxon>
        <taxon>Candidatus Scatenecus</taxon>
    </lineage>
</organism>
<keyword evidence="2" id="KW-0472">Membrane</keyword>